<dbReference type="EMBL" id="FPCH01000003">
    <property type="protein sequence ID" value="SFV36816.1"/>
    <property type="molecule type" value="Genomic_DNA"/>
</dbReference>
<feature type="domain" description="GCVT N-terminal" evidence="3">
    <location>
        <begin position="31"/>
        <end position="283"/>
    </location>
</feature>
<dbReference type="Proteomes" id="UP000199423">
    <property type="component" value="Unassembled WGS sequence"/>
</dbReference>
<dbReference type="InterPro" id="IPR029043">
    <property type="entry name" value="GcvT/YgfZ_C"/>
</dbReference>
<dbReference type="GO" id="GO:0032259">
    <property type="term" value="P:methylation"/>
    <property type="evidence" value="ECO:0007669"/>
    <property type="project" value="UniProtKB-KW"/>
</dbReference>
<keyword evidence="5" id="KW-0489">Methyltransferase</keyword>
<proteinExistence type="predicted"/>
<evidence type="ECO:0000313" key="6">
    <source>
        <dbReference type="Proteomes" id="UP000199423"/>
    </source>
</evidence>
<dbReference type="STRING" id="51670.SAMN04488557_2798"/>
<dbReference type="PIRSF" id="PIRSF006487">
    <property type="entry name" value="GcvT"/>
    <property type="match status" value="1"/>
</dbReference>
<dbReference type="PANTHER" id="PTHR43757:SF2">
    <property type="entry name" value="AMINOMETHYLTRANSFERASE, MITOCHONDRIAL"/>
    <property type="match status" value="1"/>
</dbReference>
<evidence type="ECO:0000259" key="3">
    <source>
        <dbReference type="Pfam" id="PF01571"/>
    </source>
</evidence>
<dbReference type="Gene3D" id="3.30.1360.120">
    <property type="entry name" value="Probable tRNA modification gtpase trme, domain 1"/>
    <property type="match status" value="1"/>
</dbReference>
<dbReference type="PANTHER" id="PTHR43757">
    <property type="entry name" value="AMINOMETHYLTRANSFERASE"/>
    <property type="match status" value="1"/>
</dbReference>
<keyword evidence="5" id="KW-0808">Transferase</keyword>
<dbReference type="SUPFAM" id="SSF101790">
    <property type="entry name" value="Aminomethyltransferase beta-barrel domain"/>
    <property type="match status" value="1"/>
</dbReference>
<dbReference type="InterPro" id="IPR013977">
    <property type="entry name" value="GcvT_C"/>
</dbReference>
<feature type="compositionally biased region" description="Basic and acidic residues" evidence="2">
    <location>
        <begin position="389"/>
        <end position="411"/>
    </location>
</feature>
<dbReference type="RefSeq" id="WP_092868364.1">
    <property type="nucleotide sequence ID" value="NZ_FPCH01000003.1"/>
</dbReference>
<evidence type="ECO:0000256" key="1">
    <source>
        <dbReference type="PIRSR" id="PIRSR006487-1"/>
    </source>
</evidence>
<feature type="region of interest" description="Disordered" evidence="2">
    <location>
        <begin position="387"/>
        <end position="411"/>
    </location>
</feature>
<dbReference type="InterPro" id="IPR028896">
    <property type="entry name" value="GcvT/YgfZ/DmdA"/>
</dbReference>
<evidence type="ECO:0000313" key="5">
    <source>
        <dbReference type="EMBL" id="SFV36816.1"/>
    </source>
</evidence>
<dbReference type="SUPFAM" id="SSF103025">
    <property type="entry name" value="Folate-binding domain"/>
    <property type="match status" value="1"/>
</dbReference>
<feature type="binding site" evidence="1">
    <location>
        <position position="212"/>
    </location>
    <ligand>
        <name>substrate</name>
    </ligand>
</feature>
<feature type="domain" description="Aminomethyltransferase C-terminal" evidence="4">
    <location>
        <begin position="300"/>
        <end position="376"/>
    </location>
</feature>
<dbReference type="InterPro" id="IPR027266">
    <property type="entry name" value="TrmE/GcvT-like"/>
</dbReference>
<accession>A0A1I7NQ74</accession>
<protein>
    <submittedName>
        <fullName evidence="5">Aminomethyltransferase</fullName>
    </submittedName>
</protein>
<evidence type="ECO:0000259" key="4">
    <source>
        <dbReference type="Pfam" id="PF08669"/>
    </source>
</evidence>
<organism evidence="5 6">
    <name type="scientific">Hyphomicrobium facile</name>
    <dbReference type="NCBI Taxonomy" id="51670"/>
    <lineage>
        <taxon>Bacteria</taxon>
        <taxon>Pseudomonadati</taxon>
        <taxon>Pseudomonadota</taxon>
        <taxon>Alphaproteobacteria</taxon>
        <taxon>Hyphomicrobiales</taxon>
        <taxon>Hyphomicrobiaceae</taxon>
        <taxon>Hyphomicrobium</taxon>
    </lineage>
</organism>
<name>A0A1I7NQ74_9HYPH</name>
<reference evidence="6" key="1">
    <citation type="submission" date="2016-10" db="EMBL/GenBank/DDBJ databases">
        <authorList>
            <person name="Varghese N."/>
            <person name="Submissions S."/>
        </authorList>
    </citation>
    <scope>NUCLEOTIDE SEQUENCE [LARGE SCALE GENOMIC DNA]</scope>
    <source>
        <strain evidence="6">DSM 1565</strain>
    </source>
</reference>
<sequence>MSLNTTRLVVTADNEGGWDYGTLRGPYSAFHIANGAKYCVYNNRLMPVSQKVSREEGYWTLKQKAGLFDTGERPIQISGPDAEKLCNKVFTRNVSNLKPWRAGYALLTYPNGNILCDGVLLRLAPDTFWYVQADGPVYSWLIAHAQGLDVEVSDPNSWVSQVQGPASLDVLNNLIEGGLPADFKYFSVRRARVRGQDIIVSRTGWTNEAGFEFYTLPNEPNYDGAALWNAVLEAGKPFGLDVAGLDSMEIRRIEGGILNNGSDMDDTMTPFEAGLGAFVDLSKDDFIGKAALASAKKESRLIGLISDGGEPVREGPVTIDGKRIGFVTAAAFSPFLNAGIAIVRLDQPHADGTKVEVLSRDHKTHSAVLAQLPLYDKEKKIPRGLVVDIPERTSGADKKPAKSRKPEAAHS</sequence>
<gene>
    <name evidence="5" type="ORF">SAMN04488557_2798</name>
</gene>
<evidence type="ECO:0000256" key="2">
    <source>
        <dbReference type="SAM" id="MobiDB-lite"/>
    </source>
</evidence>
<dbReference type="OrthoDB" id="9774591at2"/>
<dbReference type="Pfam" id="PF01571">
    <property type="entry name" value="GCV_T"/>
    <property type="match status" value="1"/>
</dbReference>
<dbReference type="GO" id="GO:0008168">
    <property type="term" value="F:methyltransferase activity"/>
    <property type="evidence" value="ECO:0007669"/>
    <property type="project" value="UniProtKB-KW"/>
</dbReference>
<dbReference type="AlphaFoldDB" id="A0A1I7NQ74"/>
<keyword evidence="6" id="KW-1185">Reference proteome</keyword>
<dbReference type="Pfam" id="PF08669">
    <property type="entry name" value="GCV_T_C"/>
    <property type="match status" value="1"/>
</dbReference>
<dbReference type="InterPro" id="IPR006222">
    <property type="entry name" value="GCVT_N"/>
</dbReference>